<dbReference type="AlphaFoldDB" id="A0A143PSN1"/>
<dbReference type="Proteomes" id="UP000076079">
    <property type="component" value="Chromosome"/>
</dbReference>
<sequence length="46" mass="5108">MRFAEDMSRQPRGLLQRVVKATGLRHANIETYLDKLGGGLTALPPE</sequence>
<proteinExistence type="predicted"/>
<protein>
    <submittedName>
        <fullName evidence="1">Uncharacterized protein</fullName>
    </submittedName>
</protein>
<reference evidence="2" key="2">
    <citation type="submission" date="2016-04" db="EMBL/GenBank/DDBJ databases">
        <title>First Complete Genome Sequence of a Subdivision 6 Acidobacterium.</title>
        <authorList>
            <person name="Huang S."/>
            <person name="Vieira S."/>
            <person name="Bunk B."/>
            <person name="Riedel T."/>
            <person name="Sproeer C."/>
            <person name="Overmann J."/>
        </authorList>
    </citation>
    <scope>NUCLEOTIDE SEQUENCE [LARGE SCALE GENOMIC DNA]</scope>
    <source>
        <strain evidence="2">DSM 100886 HEG_-6_39</strain>
    </source>
</reference>
<reference evidence="1 2" key="1">
    <citation type="journal article" date="2016" name="Genome Announc.">
        <title>First Complete Genome Sequence of a Subdivision 6 Acidobacterium Strain.</title>
        <authorList>
            <person name="Huang S."/>
            <person name="Vieira S."/>
            <person name="Bunk B."/>
            <person name="Riedel T."/>
            <person name="Sproer C."/>
            <person name="Overmann J."/>
        </authorList>
    </citation>
    <scope>NUCLEOTIDE SEQUENCE [LARGE SCALE GENOMIC DNA]</scope>
    <source>
        <strain evidence="2">DSM 100886 HEG_-6_39</strain>
    </source>
</reference>
<gene>
    <name evidence="1" type="ORF">LuPra_04345</name>
</gene>
<dbReference type="KEGG" id="abac:LuPra_04345"/>
<dbReference type="RefSeq" id="WP_157899515.1">
    <property type="nucleotide sequence ID" value="NZ_CP015136.1"/>
</dbReference>
<keyword evidence="2" id="KW-1185">Reference proteome</keyword>
<organism evidence="1 2">
    <name type="scientific">Luteitalea pratensis</name>
    <dbReference type="NCBI Taxonomy" id="1855912"/>
    <lineage>
        <taxon>Bacteria</taxon>
        <taxon>Pseudomonadati</taxon>
        <taxon>Acidobacteriota</taxon>
        <taxon>Vicinamibacteria</taxon>
        <taxon>Vicinamibacterales</taxon>
        <taxon>Vicinamibacteraceae</taxon>
        <taxon>Luteitalea</taxon>
    </lineage>
</organism>
<name>A0A143PSN1_LUTPR</name>
<accession>A0A143PSN1</accession>
<evidence type="ECO:0000313" key="2">
    <source>
        <dbReference type="Proteomes" id="UP000076079"/>
    </source>
</evidence>
<evidence type="ECO:0000313" key="1">
    <source>
        <dbReference type="EMBL" id="AMY11100.1"/>
    </source>
</evidence>
<dbReference type="EMBL" id="CP015136">
    <property type="protein sequence ID" value="AMY11100.1"/>
    <property type="molecule type" value="Genomic_DNA"/>
</dbReference>